<dbReference type="Proteomes" id="UP000027178">
    <property type="component" value="Unassembled WGS sequence"/>
</dbReference>
<accession>A0A066YXH1</accession>
<organism evidence="2 3">
    <name type="scientific">Kitasatospora cheerisanensis KCTC 2395</name>
    <dbReference type="NCBI Taxonomy" id="1348663"/>
    <lineage>
        <taxon>Bacteria</taxon>
        <taxon>Bacillati</taxon>
        <taxon>Actinomycetota</taxon>
        <taxon>Actinomycetes</taxon>
        <taxon>Kitasatosporales</taxon>
        <taxon>Streptomycetaceae</taxon>
        <taxon>Kitasatospora</taxon>
    </lineage>
</organism>
<reference evidence="2 3" key="1">
    <citation type="submission" date="2014-05" db="EMBL/GenBank/DDBJ databases">
        <title>Draft Genome Sequence of Kitasatospora cheerisanensis KCTC 2395.</title>
        <authorList>
            <person name="Nam D.H."/>
        </authorList>
    </citation>
    <scope>NUCLEOTIDE SEQUENCE [LARGE SCALE GENOMIC DNA]</scope>
    <source>
        <strain evidence="2 3">KCTC 2395</strain>
    </source>
</reference>
<dbReference type="PATRIC" id="fig|1348663.4.peg.5213"/>
<feature type="region of interest" description="Disordered" evidence="1">
    <location>
        <begin position="1"/>
        <end position="72"/>
    </location>
</feature>
<name>A0A066YXH1_9ACTN</name>
<evidence type="ECO:0000313" key="3">
    <source>
        <dbReference type="Proteomes" id="UP000027178"/>
    </source>
</evidence>
<proteinExistence type="predicted"/>
<feature type="compositionally biased region" description="Polar residues" evidence="1">
    <location>
        <begin position="34"/>
        <end position="44"/>
    </location>
</feature>
<dbReference type="RefSeq" id="WP_035866781.1">
    <property type="nucleotide sequence ID" value="NZ_KK853997.1"/>
</dbReference>
<evidence type="ECO:0000313" key="2">
    <source>
        <dbReference type="EMBL" id="KDN82781.1"/>
    </source>
</evidence>
<evidence type="ECO:0000256" key="1">
    <source>
        <dbReference type="SAM" id="MobiDB-lite"/>
    </source>
</evidence>
<gene>
    <name evidence="2" type="ORF">KCH_53850</name>
</gene>
<dbReference type="AlphaFoldDB" id="A0A066YXH1"/>
<comment type="caution">
    <text evidence="2">The sequence shown here is derived from an EMBL/GenBank/DDBJ whole genome shotgun (WGS) entry which is preliminary data.</text>
</comment>
<keyword evidence="3" id="KW-1185">Reference proteome</keyword>
<protein>
    <submittedName>
        <fullName evidence="2">LexA family transcriptional regulator</fullName>
    </submittedName>
</protein>
<dbReference type="HOGENOM" id="CLU_2717021_0_0_11"/>
<sequence length="72" mass="7627">MSTPSAASVMHTVEAKTAIPVQERSARTTDQESMDQTMSRSQPIEESPLGVPTPVVRALPGRPPASAPTKRA</sequence>
<dbReference type="eggNOG" id="COG1974">
    <property type="taxonomic scope" value="Bacteria"/>
</dbReference>
<dbReference type="EMBL" id="JNBY01000101">
    <property type="protein sequence ID" value="KDN82781.1"/>
    <property type="molecule type" value="Genomic_DNA"/>
</dbReference>